<dbReference type="InterPro" id="IPR000639">
    <property type="entry name" value="Epox_hydrolase-like"/>
</dbReference>
<organism evidence="3 4">
    <name type="scientific">Nocardioides aromaticivorans</name>
    <dbReference type="NCBI Taxonomy" id="200618"/>
    <lineage>
        <taxon>Bacteria</taxon>
        <taxon>Bacillati</taxon>
        <taxon>Actinomycetota</taxon>
        <taxon>Actinomycetes</taxon>
        <taxon>Propionibacteriales</taxon>
        <taxon>Nocardioidaceae</taxon>
        <taxon>Nocardioides</taxon>
    </lineage>
</organism>
<dbReference type="PRINTS" id="PR00412">
    <property type="entry name" value="EPOXHYDRLASE"/>
</dbReference>
<dbReference type="EMBL" id="JACBZM010000001">
    <property type="protein sequence ID" value="NYI43502.1"/>
    <property type="molecule type" value="Genomic_DNA"/>
</dbReference>
<dbReference type="InterPro" id="IPR000073">
    <property type="entry name" value="AB_hydrolase_1"/>
</dbReference>
<evidence type="ECO:0000313" key="3">
    <source>
        <dbReference type="EMBL" id="NYI43502.1"/>
    </source>
</evidence>
<reference evidence="3 4" key="1">
    <citation type="submission" date="2020-07" db="EMBL/GenBank/DDBJ databases">
        <title>Sequencing the genomes of 1000 actinobacteria strains.</title>
        <authorList>
            <person name="Klenk H.-P."/>
        </authorList>
    </citation>
    <scope>NUCLEOTIDE SEQUENCE [LARGE SCALE GENOMIC DNA]</scope>
    <source>
        <strain evidence="3 4">DSM 15131</strain>
    </source>
</reference>
<sequence length="317" mass="34922">MATPAPRPEQAVRSASLAFRDILSDDGTHVRAWTNDPDGVIDGPTVVLCNGLGTNPYLWPWLLDPACGVRIVSWNHRGVGGSERPRDRKHVEIEHFVQDGLSVMDHFGIDHAVLMGWSMGVNTAFELAYRHPERVRGIFAMCGVPGDTFATMLAPFHLPRFAARAITVNACRVAQFSGFVANPVVRRIPMGPRTVRLLGRTGFMFPVADPEAAALGLQEFLTTPVDWYARLAIGTSRHARVRLSRIDVPTMFVSATYDVLAGARDMASASRRLADRGIDTEYVELRGSHFVQLEQPERVHQLLLDFLAGVEGSEGRA</sequence>
<dbReference type="SUPFAM" id="SSF53474">
    <property type="entry name" value="alpha/beta-Hydrolases"/>
    <property type="match status" value="1"/>
</dbReference>
<dbReference type="PANTHER" id="PTHR43329">
    <property type="entry name" value="EPOXIDE HYDROLASE"/>
    <property type="match status" value="1"/>
</dbReference>
<dbReference type="RefSeq" id="WP_036541436.1">
    <property type="nucleotide sequence ID" value="NZ_JACBZM010000001.1"/>
</dbReference>
<accession>A0A7Z0CM44</accession>
<protein>
    <submittedName>
        <fullName evidence="3">Pimeloyl-ACP methyl ester carboxylesterase</fullName>
    </submittedName>
</protein>
<gene>
    <name evidence="3" type="ORF">BJ993_000582</name>
</gene>
<dbReference type="InterPro" id="IPR029058">
    <property type="entry name" value="AB_hydrolase_fold"/>
</dbReference>
<evidence type="ECO:0000313" key="4">
    <source>
        <dbReference type="Proteomes" id="UP000562045"/>
    </source>
</evidence>
<proteinExistence type="predicted"/>
<dbReference type="Pfam" id="PF00561">
    <property type="entry name" value="Abhydrolase_1"/>
    <property type="match status" value="1"/>
</dbReference>
<keyword evidence="1" id="KW-0378">Hydrolase</keyword>
<dbReference type="Gene3D" id="3.40.50.1820">
    <property type="entry name" value="alpha/beta hydrolase"/>
    <property type="match status" value="1"/>
</dbReference>
<evidence type="ECO:0000256" key="1">
    <source>
        <dbReference type="ARBA" id="ARBA00022801"/>
    </source>
</evidence>
<dbReference type="AlphaFoldDB" id="A0A7Z0CM44"/>
<comment type="caution">
    <text evidence="3">The sequence shown here is derived from an EMBL/GenBank/DDBJ whole genome shotgun (WGS) entry which is preliminary data.</text>
</comment>
<evidence type="ECO:0000259" key="2">
    <source>
        <dbReference type="Pfam" id="PF00561"/>
    </source>
</evidence>
<dbReference type="GO" id="GO:0016787">
    <property type="term" value="F:hydrolase activity"/>
    <property type="evidence" value="ECO:0007669"/>
    <property type="project" value="UniProtKB-KW"/>
</dbReference>
<dbReference type="Proteomes" id="UP000562045">
    <property type="component" value="Unassembled WGS sequence"/>
</dbReference>
<name>A0A7Z0CM44_9ACTN</name>
<feature type="domain" description="AB hydrolase-1" evidence="2">
    <location>
        <begin position="44"/>
        <end position="157"/>
    </location>
</feature>